<dbReference type="SMART" id="SM00382">
    <property type="entry name" value="AAA"/>
    <property type="match status" value="1"/>
</dbReference>
<dbReference type="InterPro" id="IPR051396">
    <property type="entry name" value="Bact_Antivir_Def_Nuclease"/>
</dbReference>
<dbReference type="Proteomes" id="UP001214757">
    <property type="component" value="Unassembled WGS sequence"/>
</dbReference>
<feature type="domain" description="AAA+ ATPase" evidence="1">
    <location>
        <begin position="21"/>
        <end position="301"/>
    </location>
</feature>
<dbReference type="InterPro" id="IPR003959">
    <property type="entry name" value="ATPase_AAA_core"/>
</dbReference>
<dbReference type="Pfam" id="PF13175">
    <property type="entry name" value="AAA_15"/>
    <property type="match status" value="1"/>
</dbReference>
<dbReference type="EMBL" id="JAQRFO010000011">
    <property type="protein sequence ID" value="MDC9621434.1"/>
    <property type="molecule type" value="Genomic_DNA"/>
</dbReference>
<accession>A0ABT5M175</accession>
<dbReference type="Pfam" id="PF13304">
    <property type="entry name" value="AAA_21"/>
    <property type="match status" value="1"/>
</dbReference>
<evidence type="ECO:0000259" key="1">
    <source>
        <dbReference type="SMART" id="SM00382"/>
    </source>
</evidence>
<dbReference type="PANTHER" id="PTHR43581:SF2">
    <property type="entry name" value="EXCINUCLEASE ATPASE SUBUNIT"/>
    <property type="match status" value="1"/>
</dbReference>
<dbReference type="InterPro" id="IPR003593">
    <property type="entry name" value="AAA+_ATPase"/>
</dbReference>
<name>A0ABT5M175_9GAMM</name>
<protein>
    <submittedName>
        <fullName evidence="2">ATP-binding protein</fullName>
    </submittedName>
</protein>
<dbReference type="PANTHER" id="PTHR43581">
    <property type="entry name" value="ATP/GTP PHOSPHATASE"/>
    <property type="match status" value="1"/>
</dbReference>
<gene>
    <name evidence="2" type="ORF">PSI22_07220</name>
</gene>
<dbReference type="CDD" id="cd00267">
    <property type="entry name" value="ABC_ATPase"/>
    <property type="match status" value="1"/>
</dbReference>
<dbReference type="InterPro" id="IPR041685">
    <property type="entry name" value="AAA_GajA/Old/RecF-like"/>
</dbReference>
<dbReference type="GO" id="GO:0005524">
    <property type="term" value="F:ATP binding"/>
    <property type="evidence" value="ECO:0007669"/>
    <property type="project" value="UniProtKB-KW"/>
</dbReference>
<dbReference type="Gene3D" id="3.40.50.300">
    <property type="entry name" value="P-loop containing nucleotide triphosphate hydrolases"/>
    <property type="match status" value="1"/>
</dbReference>
<dbReference type="SUPFAM" id="SSF52540">
    <property type="entry name" value="P-loop containing nucleoside triphosphate hydrolases"/>
    <property type="match status" value="1"/>
</dbReference>
<keyword evidence="2" id="KW-0067">ATP-binding</keyword>
<dbReference type="InterPro" id="IPR027417">
    <property type="entry name" value="P-loop_NTPase"/>
</dbReference>
<evidence type="ECO:0000313" key="2">
    <source>
        <dbReference type="EMBL" id="MDC9621434.1"/>
    </source>
</evidence>
<keyword evidence="2" id="KW-0547">Nucleotide-binding</keyword>
<sequence>MISLFSIKNFGPIEACEGERLGKINLFIGENSCGKTYLLKILYCILRTEEETGRGNDRREFFEVLSDKLYWTFQTEKLGEMVRKGSRNRLSIYTRMTNGGELNFKFGPDTTNTIRPDLNSLTGREANSIFLPPKEVLSLWNVIMKSALQDKVFGYDATYSDLVLALQNQTQKGRNFENFKQSRKLLEDMFQGKIVFESDRWVYKKGNARFSIHNTAEGIKKIAILDTLLGNRYLTPDSVIFIDEPESALHPTAIVQLLDIVKLLAQQGIQIFMATHSYYVIKKLLLIAKYESMPIPCFTPDDNGIWRQTCLLKEGLPDNEIINESIRLFEQEFNGIK</sequence>
<proteinExistence type="predicted"/>
<reference evidence="2 3" key="1">
    <citation type="submission" date="2023-02" db="EMBL/GenBank/DDBJ databases">
        <title>Entomopathogenic bacteria.</title>
        <authorList>
            <person name="Machado R.A."/>
        </authorList>
    </citation>
    <scope>NUCLEOTIDE SEQUENCE [LARGE SCALE GENOMIC DNA]</scope>
    <source>
        <strain evidence="2 3">XENO-7</strain>
    </source>
</reference>
<organism evidence="2 3">
    <name type="scientific">Xenorhabdus aichiensis</name>
    <dbReference type="NCBI Taxonomy" id="3025874"/>
    <lineage>
        <taxon>Bacteria</taxon>
        <taxon>Pseudomonadati</taxon>
        <taxon>Pseudomonadota</taxon>
        <taxon>Gammaproteobacteria</taxon>
        <taxon>Enterobacterales</taxon>
        <taxon>Morganellaceae</taxon>
        <taxon>Xenorhabdus</taxon>
    </lineage>
</organism>
<dbReference type="RefSeq" id="WP_273579175.1">
    <property type="nucleotide sequence ID" value="NZ_JAQRFO010000011.1"/>
</dbReference>
<evidence type="ECO:0000313" key="3">
    <source>
        <dbReference type="Proteomes" id="UP001214757"/>
    </source>
</evidence>
<comment type="caution">
    <text evidence="2">The sequence shown here is derived from an EMBL/GenBank/DDBJ whole genome shotgun (WGS) entry which is preliminary data.</text>
</comment>
<keyword evidence="3" id="KW-1185">Reference proteome</keyword>